<dbReference type="OrthoDB" id="386269at2"/>
<keyword evidence="1" id="KW-0175">Coiled coil</keyword>
<feature type="region of interest" description="Disordered" evidence="2">
    <location>
        <begin position="39"/>
        <end position="68"/>
    </location>
</feature>
<protein>
    <submittedName>
        <fullName evidence="4">Uncharacterized protein</fullName>
    </submittedName>
</protein>
<evidence type="ECO:0000256" key="1">
    <source>
        <dbReference type="SAM" id="Coils"/>
    </source>
</evidence>
<keyword evidence="3" id="KW-0812">Transmembrane</keyword>
<keyword evidence="3" id="KW-0472">Membrane</keyword>
<keyword evidence="3" id="KW-1133">Transmembrane helix</keyword>
<dbReference type="KEGG" id="pzi:CWO85_00885"/>
<dbReference type="Gene3D" id="1.10.287.1490">
    <property type="match status" value="1"/>
</dbReference>
<name>A0A660HM29_ZIZJU</name>
<evidence type="ECO:0000256" key="3">
    <source>
        <dbReference type="SAM" id="Phobius"/>
    </source>
</evidence>
<feature type="coiled-coil region" evidence="1">
    <location>
        <begin position="119"/>
        <end position="257"/>
    </location>
</feature>
<dbReference type="SUPFAM" id="SSF58100">
    <property type="entry name" value="Bacterial hemolysins"/>
    <property type="match status" value="1"/>
</dbReference>
<evidence type="ECO:0000313" key="4">
    <source>
        <dbReference type="EMBL" id="AYJ01093.1"/>
    </source>
</evidence>
<sequence>MNNNFFKKCLVTIAIISLLGLLLLICFYQGTNDIKKERELGKSPSLKHEFNQSTPSRSKRETEPPKLKFQTTQSHFDQVKAYVLSETDDKSLLPNNLSQEEKIEIDKIRKSWEQILGFIKQDQKNIDEYQQKCDNYNHEIKEIKDKFPSLKTQQTNLQKKHDDKVQEINQVKSQLQNKKSQLQTQGISIYNNPEIDKLQAEISKLQDERNEIMEQIAQVSTQIGKLEAAQKKYENMLSNAIKLRDSLQRDYDKSQKDDQKQTISSLKSLYNITSDEG</sequence>
<gene>
    <name evidence="4" type="ORF">CWO85_00885</name>
</gene>
<keyword evidence="5" id="KW-1185">Reference proteome</keyword>
<accession>A0A660HM29</accession>
<feature type="compositionally biased region" description="Basic and acidic residues" evidence="2">
    <location>
        <begin position="39"/>
        <end position="50"/>
    </location>
</feature>
<proteinExistence type="predicted"/>
<reference evidence="4 5" key="1">
    <citation type="journal article" date="2018" name="BMC Genomics">
        <title>Comparative genome analysis of jujube witches'-broom Phytoplasma, an obligate pathogen that causes jujube witches'-broom disease.</title>
        <authorList>
            <person name="Wang J."/>
            <person name="Song L."/>
            <person name="Jiao Q."/>
            <person name="Yang S."/>
            <person name="Gao R."/>
            <person name="Lu X."/>
            <person name="Zhou G."/>
        </authorList>
    </citation>
    <scope>NUCLEOTIDE SEQUENCE [LARGE SCALE GENOMIC DNA]</scope>
    <source>
        <strain evidence="4">Jwb-nky</strain>
    </source>
</reference>
<evidence type="ECO:0000256" key="2">
    <source>
        <dbReference type="SAM" id="MobiDB-lite"/>
    </source>
</evidence>
<dbReference type="AlphaFoldDB" id="A0A660HM29"/>
<dbReference type="Proteomes" id="UP000272462">
    <property type="component" value="Chromosome"/>
</dbReference>
<dbReference type="EMBL" id="CP025121">
    <property type="protein sequence ID" value="AYJ01093.1"/>
    <property type="molecule type" value="Genomic_DNA"/>
</dbReference>
<dbReference type="RefSeq" id="WP_121463824.1">
    <property type="nucleotide sequence ID" value="NZ_CP025121.1"/>
</dbReference>
<evidence type="ECO:0000313" key="5">
    <source>
        <dbReference type="Proteomes" id="UP000272462"/>
    </source>
</evidence>
<organism evidence="4 5">
    <name type="scientific">Ziziphus jujuba witches'-broom phytoplasma</name>
    <dbReference type="NCBI Taxonomy" id="135727"/>
    <lineage>
        <taxon>Bacteria</taxon>
        <taxon>Bacillati</taxon>
        <taxon>Mycoplasmatota</taxon>
        <taxon>Mollicutes</taxon>
        <taxon>Acholeplasmatales</taxon>
        <taxon>Acholeplasmataceae</taxon>
        <taxon>Candidatus Phytoplasma</taxon>
        <taxon>16SrV (Elm yellows group)</taxon>
    </lineage>
</organism>
<feature type="transmembrane region" description="Helical" evidence="3">
    <location>
        <begin position="9"/>
        <end position="30"/>
    </location>
</feature>